<dbReference type="RefSeq" id="WP_320883504.1">
    <property type="nucleotide sequence ID" value="NZ_BAABZA010000005.1"/>
</dbReference>
<keyword evidence="1" id="KW-0812">Transmembrane</keyword>
<dbReference type="EMBL" id="JALDAW010000013">
    <property type="protein sequence ID" value="MDY5168086.1"/>
    <property type="molecule type" value="Genomic_DNA"/>
</dbReference>
<sequence length="145" mass="16421">MKLRITAYAVDAFRFACIMSFINVLLSRFGIYGTADKLIFNEYGLSPWISEVCNLALCVLLLWAALKMIGKQTNYPDFTHTIPLWSIFMIDGLGCALLLLAGWILSLGLSSSLIFAMIELLIISLSLFLIHKTKYRRYNQQIKSS</sequence>
<gene>
    <name evidence="2" type="ORF">MQE39_08145</name>
</gene>
<evidence type="ECO:0000313" key="2">
    <source>
        <dbReference type="EMBL" id="MDY5168086.1"/>
    </source>
</evidence>
<reference evidence="2" key="1">
    <citation type="submission" date="2022-03" db="EMBL/GenBank/DDBJ databases">
        <title>First case of bacteraemia caused by Dielma fastidiosa in a patient hospitalised with diverticulitis.</title>
        <authorList>
            <person name="Forman-Ankjaer B."/>
            <person name="Hvid-Jensen F."/>
            <person name="Kobel C.M."/>
            <person name="Greve T."/>
        </authorList>
    </citation>
    <scope>NUCLEOTIDE SEQUENCE</scope>
    <source>
        <strain evidence="2">AUH_DF_2021</strain>
    </source>
</reference>
<dbReference type="AlphaFoldDB" id="A0AB35URF7"/>
<comment type="caution">
    <text evidence="2">The sequence shown here is derived from an EMBL/GenBank/DDBJ whole genome shotgun (WGS) entry which is preliminary data.</text>
</comment>
<name>A0AB35URF7_9FIRM</name>
<evidence type="ECO:0008006" key="4">
    <source>
        <dbReference type="Google" id="ProtNLM"/>
    </source>
</evidence>
<organism evidence="2 3">
    <name type="scientific">Dielma fastidiosa</name>
    <dbReference type="NCBI Taxonomy" id="1034346"/>
    <lineage>
        <taxon>Bacteria</taxon>
        <taxon>Bacillati</taxon>
        <taxon>Bacillota</taxon>
        <taxon>Erysipelotrichia</taxon>
        <taxon>Erysipelotrichales</taxon>
        <taxon>Erysipelotrichaceae</taxon>
        <taxon>Dielma</taxon>
    </lineage>
</organism>
<protein>
    <recommendedName>
        <fullName evidence="4">DUF3021 family protein</fullName>
    </recommendedName>
</protein>
<accession>A0AB35URF7</accession>
<evidence type="ECO:0000313" key="3">
    <source>
        <dbReference type="Proteomes" id="UP001276902"/>
    </source>
</evidence>
<feature type="transmembrane region" description="Helical" evidence="1">
    <location>
        <begin position="87"/>
        <end position="106"/>
    </location>
</feature>
<keyword evidence="1" id="KW-0472">Membrane</keyword>
<evidence type="ECO:0000256" key="1">
    <source>
        <dbReference type="SAM" id="Phobius"/>
    </source>
</evidence>
<dbReference type="Proteomes" id="UP001276902">
    <property type="component" value="Unassembled WGS sequence"/>
</dbReference>
<proteinExistence type="predicted"/>
<keyword evidence="1" id="KW-1133">Transmembrane helix</keyword>
<feature type="transmembrane region" description="Helical" evidence="1">
    <location>
        <begin position="112"/>
        <end position="130"/>
    </location>
</feature>
<feature type="transmembrane region" description="Helical" evidence="1">
    <location>
        <begin position="12"/>
        <end position="33"/>
    </location>
</feature>
<feature type="transmembrane region" description="Helical" evidence="1">
    <location>
        <begin position="45"/>
        <end position="66"/>
    </location>
</feature>